<proteinExistence type="predicted"/>
<evidence type="ECO:0000313" key="2">
    <source>
        <dbReference type="Proteomes" id="UP000004095"/>
    </source>
</evidence>
<dbReference type="EMBL" id="AAWS01000057">
    <property type="protein sequence ID" value="EAY24982.1"/>
    <property type="molecule type" value="Genomic_DNA"/>
</dbReference>
<reference evidence="1 2" key="1">
    <citation type="submission" date="2007-01" db="EMBL/GenBank/DDBJ databases">
        <authorList>
            <person name="Haygood M."/>
            <person name="Podell S."/>
            <person name="Anderson C."/>
            <person name="Hopkinson B."/>
            <person name="Roe K."/>
            <person name="Barbeau K."/>
            <person name="Gaasterland T."/>
            <person name="Ferriera S."/>
            <person name="Johnson J."/>
            <person name="Kravitz S."/>
            <person name="Beeson K."/>
            <person name="Sutton G."/>
            <person name="Rogers Y.-H."/>
            <person name="Friedman R."/>
            <person name="Frazier M."/>
            <person name="Venter J.C."/>
        </authorList>
    </citation>
    <scope>NUCLEOTIDE SEQUENCE [LARGE SCALE GENOMIC DNA]</scope>
    <source>
        <strain evidence="1 2">ATCC 23134</strain>
    </source>
</reference>
<dbReference type="Proteomes" id="UP000004095">
    <property type="component" value="Unassembled WGS sequence"/>
</dbReference>
<evidence type="ECO:0000313" key="1">
    <source>
        <dbReference type="EMBL" id="EAY24982.1"/>
    </source>
</evidence>
<protein>
    <submittedName>
        <fullName evidence="1">Uncharacterized protein</fullName>
    </submittedName>
</protein>
<keyword evidence="2" id="KW-1185">Reference proteome</keyword>
<organism evidence="1 2">
    <name type="scientific">Microscilla marina ATCC 23134</name>
    <dbReference type="NCBI Taxonomy" id="313606"/>
    <lineage>
        <taxon>Bacteria</taxon>
        <taxon>Pseudomonadati</taxon>
        <taxon>Bacteroidota</taxon>
        <taxon>Cytophagia</taxon>
        <taxon>Cytophagales</taxon>
        <taxon>Microscillaceae</taxon>
        <taxon>Microscilla</taxon>
    </lineage>
</organism>
<name>A1ZXA7_MICM2</name>
<sequence>MCFVELLYFCGVLLYAKICWYIKKIPPGFDLDSQIRGKLINTGMKLGEKPEKTKVWSNK</sequence>
<accession>A1ZXA7</accession>
<comment type="caution">
    <text evidence="1">The sequence shown here is derived from an EMBL/GenBank/DDBJ whole genome shotgun (WGS) entry which is preliminary data.</text>
</comment>
<dbReference type="AlphaFoldDB" id="A1ZXA7"/>
<gene>
    <name evidence="1" type="ORF">M23134_03696</name>
</gene>